<feature type="transmembrane region" description="Helical" evidence="1">
    <location>
        <begin position="256"/>
        <end position="274"/>
    </location>
</feature>
<feature type="transmembrane region" description="Helical" evidence="1">
    <location>
        <begin position="313"/>
        <end position="340"/>
    </location>
</feature>
<evidence type="ECO:0000313" key="3">
    <source>
        <dbReference type="Proteomes" id="UP000003688"/>
    </source>
</evidence>
<dbReference type="AlphaFoldDB" id="B9XQX1"/>
<dbReference type="RefSeq" id="WP_007418206.1">
    <property type="nucleotide sequence ID" value="NZ_ABOX02000058.1"/>
</dbReference>
<keyword evidence="3" id="KW-1185">Reference proteome</keyword>
<keyword evidence="1" id="KW-1133">Transmembrane helix</keyword>
<feature type="transmembrane region" description="Helical" evidence="1">
    <location>
        <begin position="230"/>
        <end position="250"/>
    </location>
</feature>
<dbReference type="EMBL" id="ABOX02000058">
    <property type="protein sequence ID" value="EEF57748.1"/>
    <property type="molecule type" value="Genomic_DNA"/>
</dbReference>
<comment type="caution">
    <text evidence="2">The sequence shown here is derived from an EMBL/GenBank/DDBJ whole genome shotgun (WGS) entry which is preliminary data.</text>
</comment>
<dbReference type="InterPro" id="IPR032809">
    <property type="entry name" value="Put_HupE_UreJ"/>
</dbReference>
<keyword evidence="1" id="KW-0472">Membrane</keyword>
<sequence length="375" mass="41080" precursor="true">MINALTFFKVFRLAGLAVLWQLCRLTVQAHDPGLSAVALQLREDSLHADLSMALGDVRLLVPSLEASGDGHVIRQTFETAQPQLRKLAEQSLEVTWGGGQMRPEGIQIQADNSQAIHFLINFPRERSSHLSVRSALISRLSRGHRQYAALRGEHGELLAERMLDASNCTLESAVPTLVASTVPKVPVSNPQTFRSFLFLGVEHILTGYDHICFLLGLLIVGGNLRATLKIITAFTLAHSITLALTVLNILQISPRIVEPLIAVSIVYVGVENILRRNNLRRRWLLSFGFGLIHGCGFAAALRELNIGANGGGYALPLFSFNLGVEMGQLAIAAIVLPIIWKLKSQPAFSIRFAPACSAIVSLAGAYWLIQRVWFN</sequence>
<proteinExistence type="predicted"/>
<dbReference type="Pfam" id="PF13795">
    <property type="entry name" value="HupE_UreJ_2"/>
    <property type="match status" value="1"/>
</dbReference>
<evidence type="ECO:0000256" key="1">
    <source>
        <dbReference type="SAM" id="Phobius"/>
    </source>
</evidence>
<organism evidence="2 3">
    <name type="scientific">Pedosphaera parvula (strain Ellin514)</name>
    <dbReference type="NCBI Taxonomy" id="320771"/>
    <lineage>
        <taxon>Bacteria</taxon>
        <taxon>Pseudomonadati</taxon>
        <taxon>Verrucomicrobiota</taxon>
        <taxon>Pedosphaerae</taxon>
        <taxon>Pedosphaerales</taxon>
        <taxon>Pedosphaeraceae</taxon>
        <taxon>Pedosphaera</taxon>
    </lineage>
</organism>
<feature type="transmembrane region" description="Helical" evidence="1">
    <location>
        <begin position="352"/>
        <end position="369"/>
    </location>
</feature>
<dbReference type="OrthoDB" id="9808870at2"/>
<protein>
    <recommendedName>
        <fullName evidence="4">HupE/UreJ protein</fullName>
    </recommendedName>
</protein>
<dbReference type="STRING" id="320771.Cflav_PD0630"/>
<name>B9XQX1_PEDPL</name>
<feature type="transmembrane region" description="Helical" evidence="1">
    <location>
        <begin position="283"/>
        <end position="301"/>
    </location>
</feature>
<reference evidence="2 3" key="1">
    <citation type="journal article" date="2011" name="J. Bacteriol.">
        <title>Genome sequence of 'Pedosphaera parvula' Ellin514, an aerobic Verrucomicrobial isolate from pasture soil.</title>
        <authorList>
            <person name="Kant R."/>
            <person name="van Passel M.W."/>
            <person name="Sangwan P."/>
            <person name="Palva A."/>
            <person name="Lucas S."/>
            <person name="Copeland A."/>
            <person name="Lapidus A."/>
            <person name="Glavina Del Rio T."/>
            <person name="Dalin E."/>
            <person name="Tice H."/>
            <person name="Bruce D."/>
            <person name="Goodwin L."/>
            <person name="Pitluck S."/>
            <person name="Chertkov O."/>
            <person name="Larimer F.W."/>
            <person name="Land M.L."/>
            <person name="Hauser L."/>
            <person name="Brettin T.S."/>
            <person name="Detter J.C."/>
            <person name="Han S."/>
            <person name="de Vos W.M."/>
            <person name="Janssen P.H."/>
            <person name="Smidt H."/>
        </authorList>
    </citation>
    <scope>NUCLEOTIDE SEQUENCE [LARGE SCALE GENOMIC DNA]</scope>
    <source>
        <strain evidence="2 3">Ellin514</strain>
    </source>
</reference>
<feature type="transmembrane region" description="Helical" evidence="1">
    <location>
        <begin position="196"/>
        <end position="218"/>
    </location>
</feature>
<dbReference type="Proteomes" id="UP000003688">
    <property type="component" value="Unassembled WGS sequence"/>
</dbReference>
<evidence type="ECO:0000313" key="2">
    <source>
        <dbReference type="EMBL" id="EEF57748.1"/>
    </source>
</evidence>
<gene>
    <name evidence="2" type="ORF">Cflav_PD0630</name>
</gene>
<keyword evidence="1" id="KW-0812">Transmembrane</keyword>
<evidence type="ECO:0008006" key="4">
    <source>
        <dbReference type="Google" id="ProtNLM"/>
    </source>
</evidence>
<accession>B9XQX1</accession>